<name>A0ACC4ZZT6_9BACL</name>
<proteinExistence type="predicted"/>
<comment type="caution">
    <text evidence="1">The sequence shown here is derived from an EMBL/GenBank/DDBJ whole genome shotgun (WGS) entry which is preliminary data.</text>
</comment>
<dbReference type="Proteomes" id="UP000074866">
    <property type="component" value="Unassembled WGS sequence"/>
</dbReference>
<keyword evidence="2" id="KW-1185">Reference proteome</keyword>
<evidence type="ECO:0000313" key="2">
    <source>
        <dbReference type="Proteomes" id="UP000074866"/>
    </source>
</evidence>
<accession>A0ACC4ZZT6</accession>
<organism evidence="1 2">
    <name type="scientific">Paenibacillus jamilae</name>
    <dbReference type="NCBI Taxonomy" id="114136"/>
    <lineage>
        <taxon>Bacteria</taxon>
        <taxon>Bacillati</taxon>
        <taxon>Bacillota</taxon>
        <taxon>Bacilli</taxon>
        <taxon>Bacillales</taxon>
        <taxon>Paenibacillaceae</taxon>
        <taxon>Paenibacillus</taxon>
    </lineage>
</organism>
<reference evidence="1 2" key="1">
    <citation type="journal article" date="2016" name="Front. Microbiol.">
        <title>Genomic Resource of Rice Seed Associated Bacteria.</title>
        <authorList>
            <person name="Midha S."/>
            <person name="Bansal K."/>
            <person name="Sharma S."/>
            <person name="Kumar N."/>
            <person name="Patil P.P."/>
            <person name="Chaudhry V."/>
            <person name="Patil P.B."/>
        </authorList>
    </citation>
    <scope>NUCLEOTIDE SEQUENCE [LARGE SCALE GENOMIC DNA]</scope>
    <source>
        <strain evidence="1 2">NS115</strain>
    </source>
</reference>
<gene>
    <name evidence="1" type="ORF">NS115_03770</name>
</gene>
<dbReference type="EMBL" id="LDRX01000015">
    <property type="protein sequence ID" value="KTS84457.1"/>
    <property type="molecule type" value="Genomic_DNA"/>
</dbReference>
<evidence type="ECO:0000313" key="1">
    <source>
        <dbReference type="EMBL" id="KTS84457.1"/>
    </source>
</evidence>
<sequence>MIELHYVVGVKYGRKISYIRSFEHFVLEYTEDVREAHRFTKDEAVKMTENYPYSMKYWLIHFDTESGQVVRQYRTRRL</sequence>
<protein>
    <submittedName>
        <fullName evidence="1">Uncharacterized protein</fullName>
    </submittedName>
</protein>